<dbReference type="SUPFAM" id="SSF57783">
    <property type="entry name" value="Zinc beta-ribbon"/>
    <property type="match status" value="1"/>
</dbReference>
<keyword evidence="3" id="KW-1185">Reference proteome</keyword>
<accession>A0A1Y3GAQ7</accession>
<dbReference type="AlphaFoldDB" id="A0A1Y3GAQ7"/>
<reference evidence="2 3" key="1">
    <citation type="submission" date="2016-12" db="EMBL/GenBank/DDBJ databases">
        <title>Discovery of methanogenic haloarchaea.</title>
        <authorList>
            <person name="Sorokin D.Y."/>
            <person name="Makarova K.S."/>
            <person name="Abbas B."/>
            <person name="Ferrer M."/>
            <person name="Golyshin P.N."/>
        </authorList>
    </citation>
    <scope>NUCLEOTIDE SEQUENCE [LARGE SCALE GENOMIC DNA]</scope>
    <source>
        <strain evidence="2">AMET1</strain>
    </source>
</reference>
<dbReference type="RefSeq" id="WP_086637632.1">
    <property type="nucleotide sequence ID" value="NZ_MRZU01000004.1"/>
</dbReference>
<evidence type="ECO:0000313" key="2">
    <source>
        <dbReference type="EMBL" id="OUJ18347.1"/>
    </source>
</evidence>
<dbReference type="Proteomes" id="UP000195137">
    <property type="component" value="Unassembled WGS sequence"/>
</dbReference>
<protein>
    <submittedName>
        <fullName evidence="2">Zn finger protein</fullName>
    </submittedName>
</protein>
<evidence type="ECO:0000256" key="1">
    <source>
        <dbReference type="SAM" id="MobiDB-lite"/>
    </source>
</evidence>
<feature type="region of interest" description="Disordered" evidence="1">
    <location>
        <begin position="1"/>
        <end position="29"/>
    </location>
</feature>
<dbReference type="EMBL" id="MRZU01000004">
    <property type="protein sequence ID" value="OUJ18347.1"/>
    <property type="molecule type" value="Genomic_DNA"/>
</dbReference>
<gene>
    <name evidence="2" type="ORF">AMET1_1259</name>
</gene>
<name>A0A1Y3GAQ7_9EURY</name>
<sequence length="102" mass="12259">MQPEKNNQKKPKNQKQNTENQNYRQPDLQQKGYTNKTCFRCQKKGFPVLQAGEKTAIIHLCPNCDHMWIINHQEQKIEEIPKELPHYKEIAKKLRQQYKEIL</sequence>
<organism evidence="2 3">
    <name type="scientific">Methanonatronarchaeum thermophilum</name>
    <dbReference type="NCBI Taxonomy" id="1927129"/>
    <lineage>
        <taxon>Archaea</taxon>
        <taxon>Methanobacteriati</taxon>
        <taxon>Methanobacteriota</taxon>
        <taxon>Methanonatronarchaeia</taxon>
        <taxon>Methanonatronarchaeales</taxon>
        <taxon>Methanonatronarchaeaceae</taxon>
        <taxon>Methanonatronarchaeum</taxon>
    </lineage>
</organism>
<comment type="caution">
    <text evidence="2">The sequence shown here is derived from an EMBL/GenBank/DDBJ whole genome shotgun (WGS) entry which is preliminary data.</text>
</comment>
<proteinExistence type="predicted"/>
<evidence type="ECO:0000313" key="3">
    <source>
        <dbReference type="Proteomes" id="UP000195137"/>
    </source>
</evidence>